<dbReference type="PROSITE" id="PS50103">
    <property type="entry name" value="ZF_C3H1"/>
    <property type="match status" value="1"/>
</dbReference>
<evidence type="ECO:0000256" key="1">
    <source>
        <dbReference type="ARBA" id="ARBA00022723"/>
    </source>
</evidence>
<dbReference type="GO" id="GO:0008270">
    <property type="term" value="F:zinc ion binding"/>
    <property type="evidence" value="ECO:0007669"/>
    <property type="project" value="UniProtKB-KW"/>
</dbReference>
<dbReference type="Gene3D" id="4.10.1000.10">
    <property type="entry name" value="Zinc finger, CCCH-type"/>
    <property type="match status" value="1"/>
</dbReference>
<proteinExistence type="predicted"/>
<dbReference type="VEuPathDB" id="FungiDB:BCV72DRAFT_338323"/>
<name>A0A0A1PKU2_RHIZD</name>
<sequence>MYNTPKRFPPVCRFYSQGTCRAGQNCNFAHVLPFGDKANGNSSDKDPYSIQKAIRDLEVEQVEKKYKANIKKTTNYQNHTSIELVLPLESDKQIEVHLVIPYNYPDLQCTLQIHNLDLMPEIQSKIQTAFEDDEWHQMKHKTLIQQLDWLTTHFNKFIS</sequence>
<organism evidence="6 7">
    <name type="scientific">Rhizopus microsporus</name>
    <dbReference type="NCBI Taxonomy" id="58291"/>
    <lineage>
        <taxon>Eukaryota</taxon>
        <taxon>Fungi</taxon>
        <taxon>Fungi incertae sedis</taxon>
        <taxon>Mucoromycota</taxon>
        <taxon>Mucoromycotina</taxon>
        <taxon>Mucoromycetes</taxon>
        <taxon>Mucorales</taxon>
        <taxon>Mucorineae</taxon>
        <taxon>Rhizopodaceae</taxon>
        <taxon>Rhizopus</taxon>
    </lineage>
</organism>
<keyword evidence="1 4" id="KW-0479">Metal-binding</keyword>
<evidence type="ECO:0000259" key="5">
    <source>
        <dbReference type="PROSITE" id="PS50103"/>
    </source>
</evidence>
<accession>A0A0A1PKU2</accession>
<dbReference type="Pfam" id="PF21539">
    <property type="entry name" value="Med15_C"/>
    <property type="match status" value="1"/>
</dbReference>
<evidence type="ECO:0000313" key="6">
    <source>
        <dbReference type="EMBL" id="ORE21243.1"/>
    </source>
</evidence>
<evidence type="ECO:0000256" key="3">
    <source>
        <dbReference type="ARBA" id="ARBA00022833"/>
    </source>
</evidence>
<evidence type="ECO:0000256" key="2">
    <source>
        <dbReference type="ARBA" id="ARBA00022771"/>
    </source>
</evidence>
<dbReference type="EMBL" id="KV921282">
    <property type="protein sequence ID" value="ORE21243.1"/>
    <property type="molecule type" value="Genomic_DNA"/>
</dbReference>
<dbReference type="SMART" id="SM00356">
    <property type="entry name" value="ZnF_C3H1"/>
    <property type="match status" value="1"/>
</dbReference>
<dbReference type="OrthoDB" id="411372at2759"/>
<feature type="domain" description="C3H1-type" evidence="5">
    <location>
        <begin position="6"/>
        <end position="33"/>
    </location>
</feature>
<evidence type="ECO:0000256" key="4">
    <source>
        <dbReference type="PROSITE-ProRule" id="PRU00723"/>
    </source>
</evidence>
<dbReference type="SUPFAM" id="SSF90229">
    <property type="entry name" value="CCCH zinc finger"/>
    <property type="match status" value="1"/>
</dbReference>
<keyword evidence="3 4" id="KW-0862">Zinc</keyword>
<evidence type="ECO:0000313" key="7">
    <source>
        <dbReference type="Proteomes" id="UP000242381"/>
    </source>
</evidence>
<keyword evidence="2 4" id="KW-0863">Zinc-finger</keyword>
<dbReference type="InterPro" id="IPR036855">
    <property type="entry name" value="Znf_CCCH_sf"/>
</dbReference>
<feature type="zinc finger region" description="C3H1-type" evidence="4">
    <location>
        <begin position="6"/>
        <end position="33"/>
    </location>
</feature>
<dbReference type="Pfam" id="PF00642">
    <property type="entry name" value="zf-CCCH"/>
    <property type="match status" value="1"/>
</dbReference>
<gene>
    <name evidence="6" type="ORF">BCV71DRAFT_232517</name>
</gene>
<dbReference type="AlphaFoldDB" id="A0A0A1PKU2"/>
<reference evidence="6 7" key="1">
    <citation type="journal article" date="2016" name="Proc. Natl. Acad. Sci. U.S.A.">
        <title>Lipid metabolic changes in an early divergent fungus govern the establishment of a mutualistic symbiosis with endobacteria.</title>
        <authorList>
            <person name="Lastovetsky O.A."/>
            <person name="Gaspar M.L."/>
            <person name="Mondo S.J."/>
            <person name="LaButti K.M."/>
            <person name="Sandor L."/>
            <person name="Grigoriev I.V."/>
            <person name="Henry S.A."/>
            <person name="Pawlowska T.E."/>
        </authorList>
    </citation>
    <scope>NUCLEOTIDE SEQUENCE [LARGE SCALE GENOMIC DNA]</scope>
    <source>
        <strain evidence="6 7">ATCC 11559</strain>
    </source>
</reference>
<protein>
    <recommendedName>
        <fullName evidence="5">C3H1-type domain-containing protein</fullName>
    </recommendedName>
</protein>
<dbReference type="Proteomes" id="UP000242381">
    <property type="component" value="Unassembled WGS sequence"/>
</dbReference>
<dbReference type="OMA" id="RAGQDCH"/>
<dbReference type="InterPro" id="IPR000571">
    <property type="entry name" value="Znf_CCCH"/>
</dbReference>
<dbReference type="InterPro" id="IPR048386">
    <property type="entry name" value="Med15_C"/>
</dbReference>